<evidence type="ECO:0000313" key="1">
    <source>
        <dbReference type="EMBL" id="CAJ1390563.1"/>
    </source>
</evidence>
<accession>A0AA36IQ14</accession>
<comment type="caution">
    <text evidence="1">The sequence shown here is derived from an EMBL/GenBank/DDBJ whole genome shotgun (WGS) entry which is preliminary data.</text>
</comment>
<reference evidence="1" key="1">
    <citation type="submission" date="2023-08" db="EMBL/GenBank/DDBJ databases">
        <authorList>
            <person name="Chen Y."/>
            <person name="Shah S."/>
            <person name="Dougan E. K."/>
            <person name="Thang M."/>
            <person name="Chan C."/>
        </authorList>
    </citation>
    <scope>NUCLEOTIDE SEQUENCE</scope>
</reference>
<evidence type="ECO:0000313" key="2">
    <source>
        <dbReference type="Proteomes" id="UP001178507"/>
    </source>
</evidence>
<gene>
    <name evidence="1" type="ORF">EVOR1521_LOCUS15951</name>
</gene>
<proteinExistence type="predicted"/>
<name>A0AA36IQ14_9DINO</name>
<dbReference type="AlphaFoldDB" id="A0AA36IQ14"/>
<keyword evidence="2" id="KW-1185">Reference proteome</keyword>
<dbReference type="Proteomes" id="UP001178507">
    <property type="component" value="Unassembled WGS sequence"/>
</dbReference>
<dbReference type="EMBL" id="CAUJNA010002101">
    <property type="protein sequence ID" value="CAJ1390563.1"/>
    <property type="molecule type" value="Genomic_DNA"/>
</dbReference>
<organism evidence="1 2">
    <name type="scientific">Effrenium voratum</name>
    <dbReference type="NCBI Taxonomy" id="2562239"/>
    <lineage>
        <taxon>Eukaryota</taxon>
        <taxon>Sar</taxon>
        <taxon>Alveolata</taxon>
        <taxon>Dinophyceae</taxon>
        <taxon>Suessiales</taxon>
        <taxon>Symbiodiniaceae</taxon>
        <taxon>Effrenium</taxon>
    </lineage>
</organism>
<sequence>MTRYYFGTGEEGLGYYRDLRQRRPDRPVKPPEPVPPAGPLVEEVEPRYAELPAYAARYLEEPWNSLVRT</sequence>
<protein>
    <submittedName>
        <fullName evidence="1">Uncharacterized protein</fullName>
    </submittedName>
</protein>